<dbReference type="Proteomes" id="UP000490980">
    <property type="component" value="Unassembled WGS sequence"/>
</dbReference>
<feature type="chain" id="PRO_5030586157" evidence="1">
    <location>
        <begin position="19"/>
        <end position="196"/>
    </location>
</feature>
<dbReference type="PROSITE" id="PS51257">
    <property type="entry name" value="PROKAR_LIPOPROTEIN"/>
    <property type="match status" value="1"/>
</dbReference>
<evidence type="ECO:0000313" key="3">
    <source>
        <dbReference type="Proteomes" id="UP000490980"/>
    </source>
</evidence>
<feature type="signal peptide" evidence="1">
    <location>
        <begin position="1"/>
        <end position="18"/>
    </location>
</feature>
<proteinExistence type="predicted"/>
<organism evidence="2 3">
    <name type="scientific">Luteibacter anthropi</name>
    <dbReference type="NCBI Taxonomy" id="564369"/>
    <lineage>
        <taxon>Bacteria</taxon>
        <taxon>Pseudomonadati</taxon>
        <taxon>Pseudomonadota</taxon>
        <taxon>Gammaproteobacteria</taxon>
        <taxon>Lysobacterales</taxon>
        <taxon>Rhodanobacteraceae</taxon>
        <taxon>Luteibacter</taxon>
    </lineage>
</organism>
<dbReference type="AlphaFoldDB" id="A0A7X5UA06"/>
<accession>A0A7X5UA06</accession>
<keyword evidence="1" id="KW-0732">Signal</keyword>
<sequence>MRFWLAPLLLLCALAGYACWSHGGAARARGVVAAEAPAQHDLVDASPVTMGHFVLQPRATFDMDARLLSREDYQLDELAPISPTDFALGWGRMSDNSVLHHIRISQSNRLYYWYASENPVISRDEILNSSANMHMVPANDAIAARLRDIRPGDVVHVKGMLVDVRRDDGWRVTTSLVRNDDGPAGCEIVLVQALDQ</sequence>
<dbReference type="RefSeq" id="WP_166947473.1">
    <property type="nucleotide sequence ID" value="NZ_CP077072.1"/>
</dbReference>
<comment type="caution">
    <text evidence="2">The sequence shown here is derived from an EMBL/GenBank/DDBJ whole genome shotgun (WGS) entry which is preliminary data.</text>
</comment>
<evidence type="ECO:0000256" key="1">
    <source>
        <dbReference type="SAM" id="SignalP"/>
    </source>
</evidence>
<keyword evidence="3" id="KW-1185">Reference proteome</keyword>
<name>A0A7X5UA06_9GAMM</name>
<reference evidence="2 3" key="1">
    <citation type="submission" date="2020-03" db="EMBL/GenBank/DDBJ databases">
        <authorList>
            <person name="Lai Q."/>
        </authorList>
    </citation>
    <scope>NUCLEOTIDE SEQUENCE [LARGE SCALE GENOMIC DNA]</scope>
    <source>
        <strain evidence="2 3">CCUG 25036</strain>
    </source>
</reference>
<dbReference type="EMBL" id="JAARLZ010000004">
    <property type="protein sequence ID" value="NII06458.1"/>
    <property type="molecule type" value="Genomic_DNA"/>
</dbReference>
<protein>
    <submittedName>
        <fullName evidence="2">Uncharacterized protein</fullName>
    </submittedName>
</protein>
<gene>
    <name evidence="2" type="ORF">HBF25_08685</name>
</gene>
<evidence type="ECO:0000313" key="2">
    <source>
        <dbReference type="EMBL" id="NII06458.1"/>
    </source>
</evidence>